<comment type="caution">
    <text evidence="1">The sequence shown here is derived from an EMBL/GenBank/DDBJ whole genome shotgun (WGS) entry which is preliminary data.</text>
</comment>
<evidence type="ECO:0000313" key="2">
    <source>
        <dbReference type="Proteomes" id="UP000297635"/>
    </source>
</evidence>
<dbReference type="InterPro" id="IPR032183">
    <property type="entry name" value="PKD-like"/>
</dbReference>
<accession>A0A4Z0V690</accession>
<dbReference type="PROSITE" id="PS51257">
    <property type="entry name" value="PROKAR_LIPOPROTEIN"/>
    <property type="match status" value="1"/>
</dbReference>
<evidence type="ECO:0000313" key="1">
    <source>
        <dbReference type="EMBL" id="TGG39355.1"/>
    </source>
</evidence>
<dbReference type="AlphaFoldDB" id="A0A4Z0V690"/>
<proteinExistence type="predicted"/>
<dbReference type="EMBL" id="SJSA01000001">
    <property type="protein sequence ID" value="TGG39355.1"/>
    <property type="molecule type" value="Genomic_DNA"/>
</dbReference>
<evidence type="ECO:0008006" key="3">
    <source>
        <dbReference type="Google" id="ProtNLM"/>
    </source>
</evidence>
<dbReference type="RefSeq" id="WP_135469849.1">
    <property type="nucleotide sequence ID" value="NZ_CASJDB010000010.1"/>
</dbReference>
<sequence>MITKYILPVVAIALAATSCVEDKGNYEYTELNEVSIDEVEERYNVLSQLDDLVIKPKVTGSLSGEQLDNYEFKWHICNGGVTSNNGAPHTHKVIGHEKDLNWHVDIESGSYSIIYTVSEKNTGIESTFSIPLTVSSPNSKGFLLYGGVNGSSTIGLDMLSMPINRDTVMIEDVFDNSQLNLTSPRKLFYSGTHYNKDPETSDAIKFYMMTEDETYLMNIGDKFTIASTFSALGKIDCQYDIKRPIRPVDVFPKGGYNMSSNLSNRLRMYMTEDAIFANSFMGLEYYALPANRYSNTATSPLFKFYPDIFFNIPALSNYSATAYIYDTDSDKLVTFSINFGNVEKSVEIEDKPNDAWSFDFKKENRKLVYGESGYSSSGLIYLLVKDSNNGDLFIYTMDRNKNKNLFPVDKNIAEGIENGKFMCFSPARYSLFYAIGNTIYQYDYNIGSQKLIKTALDSEITFLETEYQSGHKSDQLIVATWSDSDKGMIYKYDVNTNPNITEIKLRERDQWPTRLKIKDIEWFNY</sequence>
<organism evidence="1 2">
    <name type="scientific">Duncaniella freteri</name>
    <dbReference type="NCBI Taxonomy" id="2530391"/>
    <lineage>
        <taxon>Bacteria</taxon>
        <taxon>Pseudomonadati</taxon>
        <taxon>Bacteroidota</taxon>
        <taxon>Bacteroidia</taxon>
        <taxon>Bacteroidales</taxon>
        <taxon>Muribaculaceae</taxon>
        <taxon>Duncaniella</taxon>
    </lineage>
</organism>
<gene>
    <name evidence="1" type="ORF">EZ315_00985</name>
</gene>
<name>A0A4Z0V690_9BACT</name>
<dbReference type="Proteomes" id="UP000297635">
    <property type="component" value="Unassembled WGS sequence"/>
</dbReference>
<dbReference type="GeneID" id="82148345"/>
<dbReference type="Pfam" id="PF16407">
    <property type="entry name" value="PKD_2"/>
    <property type="match status" value="1"/>
</dbReference>
<protein>
    <recommendedName>
        <fullName evidence="3">PKD-like family protein</fullName>
    </recommendedName>
</protein>
<reference evidence="1 2" key="1">
    <citation type="submission" date="2019-02" db="EMBL/GenBank/DDBJ databases">
        <title>Isolation and identification of novel species under the genus Muribaculum.</title>
        <authorList>
            <person name="Miyake S."/>
            <person name="Ding Y."/>
            <person name="Low A."/>
            <person name="Soh M."/>
            <person name="Seedorf H."/>
        </authorList>
    </citation>
    <scope>NUCLEOTIDE SEQUENCE [LARGE SCALE GENOMIC DNA]</scope>
    <source>
        <strain evidence="1 2">TLL-A3</strain>
    </source>
</reference>
<dbReference type="SUPFAM" id="SSF82171">
    <property type="entry name" value="DPP6 N-terminal domain-like"/>
    <property type="match status" value="1"/>
</dbReference>
<keyword evidence="2" id="KW-1185">Reference proteome</keyword>